<dbReference type="PROSITE" id="PS50051">
    <property type="entry name" value="MCM_2"/>
    <property type="match status" value="1"/>
</dbReference>
<dbReference type="OrthoDB" id="9813147at2"/>
<dbReference type="NCBIfam" id="TIGR00368">
    <property type="entry name" value="YifB family Mg chelatase-like AAA ATPase"/>
    <property type="match status" value="1"/>
</dbReference>
<dbReference type="Pfam" id="PF13335">
    <property type="entry name" value="Mg_chelatase_C"/>
    <property type="match status" value="1"/>
</dbReference>
<dbReference type="InterPro" id="IPR020568">
    <property type="entry name" value="Ribosomal_Su5_D2-typ_SF"/>
</dbReference>
<dbReference type="SUPFAM" id="SSF52540">
    <property type="entry name" value="P-loop containing nucleoside triphosphate hydrolases"/>
    <property type="match status" value="1"/>
</dbReference>
<dbReference type="SMART" id="SM00382">
    <property type="entry name" value="AAA"/>
    <property type="match status" value="1"/>
</dbReference>
<dbReference type="STRING" id="1220579.GCA_001571345_00435"/>
<keyword evidence="3" id="KW-0067">ATP-binding</keyword>
<sequence>MTDTALASICGFAFSGIEAVPVKVEVQLSVGLPSFLIVGLPDKAINESRERVRAALSAMGLALPAKRIVVNMVPASLMKEGSHFDLPIALALLVVMGLLSGDMAQRYAALGELSLDGGVNPVCGVLPAAMTAASLSLGLICPAVQGVEARWASEDMDILAIRSLPELLNHFRGQQVIEPVELPPIAPEDLTALPDLADIRGMETARRALEIAAAGRHSLLMVGPPGAGKSMLAARLPGIMPDLTPVEMLEISRIHSIGGLLRDGQPVRRPPFRDPHHSSSPAALSGGGARARPGEVSLAHRGVLFLDEMPEFGRSALEVLRQPMETGSISIARAAAHVTYPARFQLIAAMNPCKCGYLGGAAQECRKAPRCGEDYQARLSGPLLDRLDMTVNVEPMPLSRIAELRGGEASAIVAARVRAAVGRQQARQGAARNAEASTDDFRITTPARDFAVQAAEKMRLSARGFTRLLRVGRTIADLGAQPDVERGHIAEALAYRFRRAGGK</sequence>
<accession>A0A318PM79</accession>
<evidence type="ECO:0000259" key="5">
    <source>
        <dbReference type="PROSITE" id="PS50051"/>
    </source>
</evidence>
<dbReference type="RefSeq" id="WP_061271805.1">
    <property type="nucleotide sequence ID" value="NZ_CBCRXN010000001.1"/>
</dbReference>
<dbReference type="PANTHER" id="PTHR32039:SF7">
    <property type="entry name" value="COMPETENCE PROTEIN COMM"/>
    <property type="match status" value="1"/>
</dbReference>
<name>A0A318PM79_KOMXY</name>
<protein>
    <submittedName>
        <fullName evidence="6">AAA family ATPase</fullName>
    </submittedName>
</protein>
<keyword evidence="2" id="KW-0547">Nucleotide-binding</keyword>
<comment type="similarity">
    <text evidence="1">Belongs to the Mg-chelatase subunits D/I family. ComM subfamily.</text>
</comment>
<dbReference type="Gene3D" id="3.30.230.10">
    <property type="match status" value="1"/>
</dbReference>
<comment type="caution">
    <text evidence="6">The sequence shown here is derived from an EMBL/GenBank/DDBJ whole genome shotgun (WGS) entry which is preliminary data.</text>
</comment>
<dbReference type="InterPro" id="IPR025158">
    <property type="entry name" value="Mg_chelat-rel_C"/>
</dbReference>
<dbReference type="Pfam" id="PF13541">
    <property type="entry name" value="ChlI"/>
    <property type="match status" value="1"/>
</dbReference>
<evidence type="ECO:0000256" key="1">
    <source>
        <dbReference type="ARBA" id="ARBA00006354"/>
    </source>
</evidence>
<reference evidence="6 7" key="1">
    <citation type="submission" date="2017-07" db="EMBL/GenBank/DDBJ databases">
        <title>A draft genome sequence of Komagataeibacter xylinus LMG 1515.</title>
        <authorList>
            <person name="Skraban J."/>
            <person name="Cleenwerck I."/>
            <person name="Vandamme P."/>
            <person name="Trcek J."/>
        </authorList>
    </citation>
    <scope>NUCLEOTIDE SEQUENCE [LARGE SCALE GENOMIC DNA]</scope>
    <source>
        <strain evidence="6 7">LMG 1515</strain>
    </source>
</reference>
<dbReference type="InterPro" id="IPR004482">
    <property type="entry name" value="Mg_chelat-rel"/>
</dbReference>
<gene>
    <name evidence="6" type="ORF">CFR75_03430</name>
</gene>
<evidence type="ECO:0000256" key="2">
    <source>
        <dbReference type="ARBA" id="ARBA00022741"/>
    </source>
</evidence>
<dbReference type="PANTHER" id="PTHR32039">
    <property type="entry name" value="MAGNESIUM-CHELATASE SUBUNIT CHLI"/>
    <property type="match status" value="1"/>
</dbReference>
<dbReference type="InterPro" id="IPR003593">
    <property type="entry name" value="AAA+_ATPase"/>
</dbReference>
<organism evidence="6 7">
    <name type="scientific">Komagataeibacter xylinus</name>
    <name type="common">Gluconacetobacter xylinus</name>
    <dbReference type="NCBI Taxonomy" id="28448"/>
    <lineage>
        <taxon>Bacteria</taxon>
        <taxon>Pseudomonadati</taxon>
        <taxon>Pseudomonadota</taxon>
        <taxon>Alphaproteobacteria</taxon>
        <taxon>Acetobacterales</taxon>
        <taxon>Acetobacteraceae</taxon>
        <taxon>Komagataeibacter</taxon>
    </lineage>
</organism>
<dbReference type="Proteomes" id="UP000248257">
    <property type="component" value="Unassembled WGS sequence"/>
</dbReference>
<dbReference type="InterPro" id="IPR001208">
    <property type="entry name" value="MCM_dom"/>
</dbReference>
<dbReference type="InterPro" id="IPR027417">
    <property type="entry name" value="P-loop_NTPase"/>
</dbReference>
<dbReference type="Pfam" id="PF01078">
    <property type="entry name" value="Mg_chelatase"/>
    <property type="match status" value="1"/>
</dbReference>
<feature type="region of interest" description="Disordered" evidence="4">
    <location>
        <begin position="264"/>
        <end position="293"/>
    </location>
</feature>
<dbReference type="EMBL" id="NKUC01000004">
    <property type="protein sequence ID" value="PYD58187.1"/>
    <property type="molecule type" value="Genomic_DNA"/>
</dbReference>
<dbReference type="PRINTS" id="PR01657">
    <property type="entry name" value="MCMFAMILY"/>
</dbReference>
<dbReference type="GO" id="GO:0005524">
    <property type="term" value="F:ATP binding"/>
    <property type="evidence" value="ECO:0007669"/>
    <property type="project" value="UniProtKB-KW"/>
</dbReference>
<keyword evidence="7" id="KW-1185">Reference proteome</keyword>
<feature type="domain" description="MCM C-terminal AAA(+) ATPase" evidence="5">
    <location>
        <begin position="294"/>
        <end position="389"/>
    </location>
</feature>
<dbReference type="InterPro" id="IPR014721">
    <property type="entry name" value="Ribsml_uS5_D2-typ_fold_subgr"/>
</dbReference>
<proteinExistence type="inferred from homology"/>
<evidence type="ECO:0000256" key="3">
    <source>
        <dbReference type="ARBA" id="ARBA00022840"/>
    </source>
</evidence>
<dbReference type="InterPro" id="IPR045006">
    <property type="entry name" value="CHLI-like"/>
</dbReference>
<dbReference type="AlphaFoldDB" id="A0A318PM79"/>
<evidence type="ECO:0000313" key="6">
    <source>
        <dbReference type="EMBL" id="PYD58187.1"/>
    </source>
</evidence>
<evidence type="ECO:0000313" key="7">
    <source>
        <dbReference type="Proteomes" id="UP000248257"/>
    </source>
</evidence>
<dbReference type="GO" id="GO:0003677">
    <property type="term" value="F:DNA binding"/>
    <property type="evidence" value="ECO:0007669"/>
    <property type="project" value="InterPro"/>
</dbReference>
<dbReference type="SUPFAM" id="SSF54211">
    <property type="entry name" value="Ribosomal protein S5 domain 2-like"/>
    <property type="match status" value="1"/>
</dbReference>
<dbReference type="Gene3D" id="3.40.50.300">
    <property type="entry name" value="P-loop containing nucleotide triphosphate hydrolases"/>
    <property type="match status" value="1"/>
</dbReference>
<dbReference type="InterPro" id="IPR000523">
    <property type="entry name" value="Mg_chelatse_chII-like_cat_dom"/>
</dbReference>
<evidence type="ECO:0000256" key="4">
    <source>
        <dbReference type="SAM" id="MobiDB-lite"/>
    </source>
</evidence>